<feature type="transmembrane region" description="Helical" evidence="7">
    <location>
        <begin position="58"/>
        <end position="80"/>
    </location>
</feature>
<evidence type="ECO:0000256" key="4">
    <source>
        <dbReference type="ARBA" id="ARBA00022692"/>
    </source>
</evidence>
<evidence type="ECO:0000256" key="6">
    <source>
        <dbReference type="ARBA" id="ARBA00023136"/>
    </source>
</evidence>
<evidence type="ECO:0000313" key="10">
    <source>
        <dbReference type="Proteomes" id="UP000503336"/>
    </source>
</evidence>
<keyword evidence="5 7" id="KW-1133">Transmembrane helix</keyword>
<feature type="transmembrane region" description="Helical" evidence="7">
    <location>
        <begin position="199"/>
        <end position="215"/>
    </location>
</feature>
<feature type="transmembrane region" description="Helical" evidence="7">
    <location>
        <begin position="166"/>
        <end position="187"/>
    </location>
</feature>
<keyword evidence="3" id="KW-1003">Cell membrane</keyword>
<organism evidence="9 10">
    <name type="scientific">Pikeienuella piscinae</name>
    <dbReference type="NCBI Taxonomy" id="2748098"/>
    <lineage>
        <taxon>Bacteria</taxon>
        <taxon>Pseudomonadati</taxon>
        <taxon>Pseudomonadota</taxon>
        <taxon>Alphaproteobacteria</taxon>
        <taxon>Rhodobacterales</taxon>
        <taxon>Paracoccaceae</taxon>
        <taxon>Pikeienuella</taxon>
    </lineage>
</organism>
<comment type="subunit">
    <text evidence="7">The complex comprises the extracytoplasmic solute receptor protein and the two transmembrane proteins.</text>
</comment>
<evidence type="ECO:0000256" key="3">
    <source>
        <dbReference type="ARBA" id="ARBA00022475"/>
    </source>
</evidence>
<dbReference type="AlphaFoldDB" id="A0A7L5BV09"/>
<comment type="function">
    <text evidence="7">Part of the tripartite ATP-independent periplasmic (TRAP) transport system.</text>
</comment>
<keyword evidence="6 7" id="KW-0472">Membrane</keyword>
<evidence type="ECO:0000313" key="9">
    <source>
        <dbReference type="EMBL" id="QIE53996.1"/>
    </source>
</evidence>
<accession>A0A7L5BV09</accession>
<feature type="transmembrane region" description="Helical" evidence="7">
    <location>
        <begin position="235"/>
        <end position="254"/>
    </location>
</feature>
<reference evidence="9 10" key="1">
    <citation type="submission" date="2020-02" db="EMBL/GenBank/DDBJ databases">
        <title>complete genome sequence of Rhodobacteraceae bacterium.</title>
        <authorList>
            <person name="Park J."/>
            <person name="Kim Y.-S."/>
            <person name="Kim K.-H."/>
        </authorList>
    </citation>
    <scope>NUCLEOTIDE SEQUENCE [LARGE SCALE GENOMIC DNA]</scope>
    <source>
        <strain evidence="9 10">RR4-56</strain>
    </source>
</reference>
<dbReference type="Proteomes" id="UP000503336">
    <property type="component" value="Chromosome"/>
</dbReference>
<feature type="transmembrane region" description="Helical" evidence="7">
    <location>
        <begin position="100"/>
        <end position="120"/>
    </location>
</feature>
<keyword evidence="4 7" id="KW-0812">Transmembrane</keyword>
<sequence length="328" mass="35465">MSAMSLNTDPIDAGAPAPLLRLFGWGMLGVVAAFLIENVLVVWFQFEGARAILSGGGLVSAAIYVVCVAAAFGFVLFGPARSLRRDAAWISAFNAYLVRSLFWAVLLVGLVDAAISLLRAENSLALFFDEETVRALGLSHFIAPNIHGPLVAAGFIIGLFTRTLGFTWLALLIVGAELLIVLSRFVFSYEQALMSDLVRYWYAALFLFASAYTLLDEGHVRVDVLYAGFSTRRKGAVNAIGAILLGMTSCWVILDIGLAGKTSIINSPVASFEVSQSGSTGMYVKYQMAAFLAIFAVTMLIQFVSQLFEAVADRRDEPGRREVAPITH</sequence>
<name>A0A7L5BV09_9RHOB</name>
<feature type="transmembrane region" description="Helical" evidence="7">
    <location>
        <begin position="289"/>
        <end position="308"/>
    </location>
</feature>
<feature type="domain" description="Tripartite ATP-independent periplasmic transporters DctQ component" evidence="8">
    <location>
        <begin position="179"/>
        <end position="311"/>
    </location>
</feature>
<evidence type="ECO:0000259" key="8">
    <source>
        <dbReference type="Pfam" id="PF04290"/>
    </source>
</evidence>
<dbReference type="KEGG" id="hdh:G5B40_00185"/>
<comment type="subcellular location">
    <subcellularLocation>
        <location evidence="7">Cell inner membrane</location>
        <topology evidence="7">Multi-pass membrane protein</topology>
    </subcellularLocation>
    <subcellularLocation>
        <location evidence="1">Cell membrane</location>
        <topology evidence="1">Multi-pass membrane protein</topology>
    </subcellularLocation>
</comment>
<dbReference type="Pfam" id="PF04290">
    <property type="entry name" value="DctQ"/>
    <property type="match status" value="1"/>
</dbReference>
<keyword evidence="7" id="KW-0997">Cell inner membrane</keyword>
<evidence type="ECO:0000256" key="1">
    <source>
        <dbReference type="ARBA" id="ARBA00004651"/>
    </source>
</evidence>
<feature type="transmembrane region" description="Helical" evidence="7">
    <location>
        <begin position="141"/>
        <end position="160"/>
    </location>
</feature>
<protein>
    <recommendedName>
        <fullName evidence="7">TRAP transporter small permease protein</fullName>
    </recommendedName>
</protein>
<comment type="similarity">
    <text evidence="7">Belongs to the TRAP transporter small permease family.</text>
</comment>
<dbReference type="GO" id="GO:0022857">
    <property type="term" value="F:transmembrane transporter activity"/>
    <property type="evidence" value="ECO:0007669"/>
    <property type="project" value="UniProtKB-UniRule"/>
</dbReference>
<gene>
    <name evidence="9" type="ORF">G5B40_00185</name>
</gene>
<dbReference type="InterPro" id="IPR055348">
    <property type="entry name" value="DctQ"/>
</dbReference>
<proteinExistence type="inferred from homology"/>
<dbReference type="EMBL" id="CP049056">
    <property type="protein sequence ID" value="QIE53996.1"/>
    <property type="molecule type" value="Genomic_DNA"/>
</dbReference>
<evidence type="ECO:0000256" key="7">
    <source>
        <dbReference type="RuleBase" id="RU369079"/>
    </source>
</evidence>
<keyword evidence="2 7" id="KW-0813">Transport</keyword>
<evidence type="ECO:0000256" key="2">
    <source>
        <dbReference type="ARBA" id="ARBA00022448"/>
    </source>
</evidence>
<feature type="transmembrane region" description="Helical" evidence="7">
    <location>
        <begin position="22"/>
        <end position="46"/>
    </location>
</feature>
<dbReference type="GO" id="GO:0005886">
    <property type="term" value="C:plasma membrane"/>
    <property type="evidence" value="ECO:0007669"/>
    <property type="project" value="UniProtKB-SubCell"/>
</dbReference>
<comment type="caution">
    <text evidence="7">Lacks conserved residue(s) required for the propagation of feature annotation.</text>
</comment>
<evidence type="ECO:0000256" key="5">
    <source>
        <dbReference type="ARBA" id="ARBA00022989"/>
    </source>
</evidence>
<keyword evidence="10" id="KW-1185">Reference proteome</keyword>